<feature type="transmembrane region" description="Helical" evidence="1">
    <location>
        <begin position="5"/>
        <end position="23"/>
    </location>
</feature>
<sequence>MHKGLLFRWVVNALGLLFVSWLFDGIQVNGVGWAFVAALFLGIFNALVRPVLILLTLPITVVTMGLFILVINALMLWLTGTLLAGFQVHGFWTAVGGALVLSVISLAANSLVGERGNIEVIDMRRDAHGRWERRD</sequence>
<accession>A0AAU9EZ20</accession>
<gene>
    <name evidence="2" type="ORF">FAK_27920</name>
</gene>
<dbReference type="AlphaFoldDB" id="A0AAU9EZ20"/>
<keyword evidence="1" id="KW-0472">Membrane</keyword>
<dbReference type="InterPro" id="IPR007165">
    <property type="entry name" value="Phage_holin_4_2"/>
</dbReference>
<keyword evidence="1" id="KW-0812">Transmembrane</keyword>
<protein>
    <submittedName>
        <fullName evidence="2">Membrane protein</fullName>
    </submittedName>
</protein>
<reference evidence="3" key="1">
    <citation type="journal article" date="2023" name="Arch. Microbiol.">
        <title>Desulfoferula mesophilus gen. nov. sp. nov., a mesophilic sulfate-reducing bacterium isolated from a brackish lake sediment.</title>
        <authorList>
            <person name="Watanabe T."/>
            <person name="Yabe T."/>
            <person name="Tsuji J.M."/>
            <person name="Fukui M."/>
        </authorList>
    </citation>
    <scope>NUCLEOTIDE SEQUENCE [LARGE SCALE GENOMIC DNA]</scope>
    <source>
        <strain evidence="3">12FAK</strain>
    </source>
</reference>
<dbReference type="KEGG" id="dmp:FAK_27920"/>
<proteinExistence type="predicted"/>
<feature type="transmembrane region" description="Helical" evidence="1">
    <location>
        <begin position="55"/>
        <end position="78"/>
    </location>
</feature>
<name>A0AAU9EZ20_9BACT</name>
<dbReference type="Proteomes" id="UP001366166">
    <property type="component" value="Chromosome"/>
</dbReference>
<feature type="transmembrane region" description="Helical" evidence="1">
    <location>
        <begin position="90"/>
        <end position="112"/>
    </location>
</feature>
<dbReference type="Pfam" id="PF04020">
    <property type="entry name" value="Phage_holin_4_2"/>
    <property type="match status" value="1"/>
</dbReference>
<evidence type="ECO:0000256" key="1">
    <source>
        <dbReference type="SAM" id="Phobius"/>
    </source>
</evidence>
<keyword evidence="1" id="KW-1133">Transmembrane helix</keyword>
<dbReference type="EMBL" id="AP028679">
    <property type="protein sequence ID" value="BEQ15726.1"/>
    <property type="molecule type" value="Genomic_DNA"/>
</dbReference>
<dbReference type="PANTHER" id="PTHR37309">
    <property type="entry name" value="SLR0284 PROTEIN"/>
    <property type="match status" value="1"/>
</dbReference>
<evidence type="ECO:0000313" key="2">
    <source>
        <dbReference type="EMBL" id="BEQ15726.1"/>
    </source>
</evidence>
<dbReference type="PANTHER" id="PTHR37309:SF1">
    <property type="entry name" value="SLR0284 PROTEIN"/>
    <property type="match status" value="1"/>
</dbReference>
<dbReference type="RefSeq" id="WP_338600555.1">
    <property type="nucleotide sequence ID" value="NZ_AP028679.1"/>
</dbReference>
<feature type="transmembrane region" description="Helical" evidence="1">
    <location>
        <begin position="29"/>
        <end position="48"/>
    </location>
</feature>
<keyword evidence="3" id="KW-1185">Reference proteome</keyword>
<evidence type="ECO:0000313" key="3">
    <source>
        <dbReference type="Proteomes" id="UP001366166"/>
    </source>
</evidence>
<organism evidence="2 3">
    <name type="scientific">Desulfoferula mesophila</name>
    <dbReference type="NCBI Taxonomy" id="3058419"/>
    <lineage>
        <taxon>Bacteria</taxon>
        <taxon>Pseudomonadati</taxon>
        <taxon>Thermodesulfobacteriota</taxon>
        <taxon>Desulfarculia</taxon>
        <taxon>Desulfarculales</taxon>
        <taxon>Desulfarculaceae</taxon>
        <taxon>Desulfoferula</taxon>
    </lineage>
</organism>